<evidence type="ECO:0000256" key="3">
    <source>
        <dbReference type="ARBA" id="ARBA00022692"/>
    </source>
</evidence>
<evidence type="ECO:0008006" key="10">
    <source>
        <dbReference type="Google" id="ProtNLM"/>
    </source>
</evidence>
<dbReference type="GO" id="GO:0033617">
    <property type="term" value="P:mitochondrial respiratory chain complex IV assembly"/>
    <property type="evidence" value="ECO:0007669"/>
    <property type="project" value="TreeGrafter"/>
</dbReference>
<proteinExistence type="inferred from homology"/>
<dbReference type="EMBL" id="MU864370">
    <property type="protein sequence ID" value="KAK4189930.1"/>
    <property type="molecule type" value="Genomic_DNA"/>
</dbReference>
<dbReference type="GO" id="GO:0032979">
    <property type="term" value="P:protein insertion into mitochondrial inner membrane from matrix"/>
    <property type="evidence" value="ECO:0007669"/>
    <property type="project" value="TreeGrafter"/>
</dbReference>
<evidence type="ECO:0000256" key="5">
    <source>
        <dbReference type="ARBA" id="ARBA00023136"/>
    </source>
</evidence>
<gene>
    <name evidence="8" type="ORF">QBC35DRAFT_491509</name>
</gene>
<evidence type="ECO:0000256" key="2">
    <source>
        <dbReference type="ARBA" id="ARBA00009877"/>
    </source>
</evidence>
<keyword evidence="3 7" id="KW-0812">Transmembrane</keyword>
<reference evidence="8" key="2">
    <citation type="submission" date="2023-05" db="EMBL/GenBank/DDBJ databases">
        <authorList>
            <consortium name="Lawrence Berkeley National Laboratory"/>
            <person name="Steindorff A."/>
            <person name="Hensen N."/>
            <person name="Bonometti L."/>
            <person name="Westerberg I."/>
            <person name="Brannstrom I.O."/>
            <person name="Guillou S."/>
            <person name="Cros-Aarteil S."/>
            <person name="Calhoun S."/>
            <person name="Haridas S."/>
            <person name="Kuo A."/>
            <person name="Mondo S."/>
            <person name="Pangilinan J."/>
            <person name="Riley R."/>
            <person name="Labutti K."/>
            <person name="Andreopoulos B."/>
            <person name="Lipzen A."/>
            <person name="Chen C."/>
            <person name="Yanf M."/>
            <person name="Daum C."/>
            <person name="Ng V."/>
            <person name="Clum A."/>
            <person name="Ohm R."/>
            <person name="Martin F."/>
            <person name="Silar P."/>
            <person name="Natvig D."/>
            <person name="Lalanne C."/>
            <person name="Gautier V."/>
            <person name="Ament-Velasquez S.L."/>
            <person name="Kruys A."/>
            <person name="Hutchinson M.I."/>
            <person name="Powell A.J."/>
            <person name="Barry K."/>
            <person name="Miller A.N."/>
            <person name="Grigoriev I.V."/>
            <person name="Debuchy R."/>
            <person name="Gladieux P."/>
            <person name="Thoren M.H."/>
            <person name="Johannesson H."/>
        </authorList>
    </citation>
    <scope>NUCLEOTIDE SEQUENCE</scope>
    <source>
        <strain evidence="8">PSN309</strain>
    </source>
</reference>
<feature type="transmembrane region" description="Helical" evidence="7">
    <location>
        <begin position="322"/>
        <end position="341"/>
    </location>
</feature>
<feature type="region of interest" description="Disordered" evidence="6">
    <location>
        <begin position="46"/>
        <end position="68"/>
    </location>
</feature>
<sequence length="407" mass="45023">MATTMRALTRLQTGRRLAQLSFSKSTISPLISTRNYSHQHRIIPHRPLTSPLSSSLPRPGTSSLLKNHHHAQKRPFSAFTLLDTALTTSQDLLVSLHHLTGTPWYLTIPLFALGFNLLFRVPSKVYTRHLAQQRLKLQPVVTAAKTLTARTLGMPPRDKKTLKKHLWLVERDIYKRWKVQVWRVWTANLLPFPIWLFGIEAVRRQSGGPSGILGGIMGWLEGDEVAKPVLEGVEQQVQETLASAADLSMSSGGCLWFTDLTVADPSGALPVALSAVLLVGLIPRSTRRLRYLLGIDSKDDPTRGHGDTVAVASASKPDYGRAFWRAGVIFCAAVGPLTMNFPAAIHVFWITTSLLGTVDAWIIAWLMPMPPTVPPPQKSGRELPFILPSREKAKVMETSVRQGAQKP</sequence>
<dbReference type="InterPro" id="IPR001708">
    <property type="entry name" value="YidC/ALB3/OXA1/COX18"/>
</dbReference>
<name>A0AAN6WXE1_9PEZI</name>
<organism evidence="8 9">
    <name type="scientific">Podospora australis</name>
    <dbReference type="NCBI Taxonomy" id="1536484"/>
    <lineage>
        <taxon>Eukaryota</taxon>
        <taxon>Fungi</taxon>
        <taxon>Dikarya</taxon>
        <taxon>Ascomycota</taxon>
        <taxon>Pezizomycotina</taxon>
        <taxon>Sordariomycetes</taxon>
        <taxon>Sordariomycetidae</taxon>
        <taxon>Sordariales</taxon>
        <taxon>Podosporaceae</taxon>
        <taxon>Podospora</taxon>
    </lineage>
</organism>
<comment type="similarity">
    <text evidence="2">Belongs to the OXA1/ALB3/YidC family.</text>
</comment>
<dbReference type="PANTHER" id="PTHR12428:SF65">
    <property type="entry name" value="CYTOCHROME C OXIDASE ASSEMBLY PROTEIN COX18, MITOCHONDRIAL"/>
    <property type="match status" value="1"/>
</dbReference>
<comment type="subcellular location">
    <subcellularLocation>
        <location evidence="1">Membrane</location>
        <topology evidence="1">Multi-pass membrane protein</topology>
    </subcellularLocation>
</comment>
<reference evidence="8" key="1">
    <citation type="journal article" date="2023" name="Mol. Phylogenet. Evol.">
        <title>Genome-scale phylogeny and comparative genomics of the fungal order Sordariales.</title>
        <authorList>
            <person name="Hensen N."/>
            <person name="Bonometti L."/>
            <person name="Westerberg I."/>
            <person name="Brannstrom I.O."/>
            <person name="Guillou S."/>
            <person name="Cros-Aarteil S."/>
            <person name="Calhoun S."/>
            <person name="Haridas S."/>
            <person name="Kuo A."/>
            <person name="Mondo S."/>
            <person name="Pangilinan J."/>
            <person name="Riley R."/>
            <person name="LaButti K."/>
            <person name="Andreopoulos B."/>
            <person name="Lipzen A."/>
            <person name="Chen C."/>
            <person name="Yan M."/>
            <person name="Daum C."/>
            <person name="Ng V."/>
            <person name="Clum A."/>
            <person name="Steindorff A."/>
            <person name="Ohm R.A."/>
            <person name="Martin F."/>
            <person name="Silar P."/>
            <person name="Natvig D.O."/>
            <person name="Lalanne C."/>
            <person name="Gautier V."/>
            <person name="Ament-Velasquez S.L."/>
            <person name="Kruys A."/>
            <person name="Hutchinson M.I."/>
            <person name="Powell A.J."/>
            <person name="Barry K."/>
            <person name="Miller A.N."/>
            <person name="Grigoriev I.V."/>
            <person name="Debuchy R."/>
            <person name="Gladieux P."/>
            <person name="Hiltunen Thoren M."/>
            <person name="Johannesson H."/>
        </authorList>
    </citation>
    <scope>NUCLEOTIDE SEQUENCE</scope>
    <source>
        <strain evidence="8">PSN309</strain>
    </source>
</reference>
<evidence type="ECO:0000256" key="4">
    <source>
        <dbReference type="ARBA" id="ARBA00022989"/>
    </source>
</evidence>
<keyword evidence="9" id="KW-1185">Reference proteome</keyword>
<evidence type="ECO:0000313" key="8">
    <source>
        <dbReference type="EMBL" id="KAK4189930.1"/>
    </source>
</evidence>
<dbReference type="Proteomes" id="UP001302126">
    <property type="component" value="Unassembled WGS sequence"/>
</dbReference>
<evidence type="ECO:0000256" key="7">
    <source>
        <dbReference type="SAM" id="Phobius"/>
    </source>
</evidence>
<feature type="transmembrane region" description="Helical" evidence="7">
    <location>
        <begin position="181"/>
        <end position="199"/>
    </location>
</feature>
<feature type="transmembrane region" description="Helical" evidence="7">
    <location>
        <begin position="265"/>
        <end position="282"/>
    </location>
</feature>
<dbReference type="PANTHER" id="PTHR12428">
    <property type="entry name" value="OXA1"/>
    <property type="match status" value="1"/>
</dbReference>
<keyword evidence="5 7" id="KW-0472">Membrane</keyword>
<comment type="caution">
    <text evidence="8">The sequence shown here is derived from an EMBL/GenBank/DDBJ whole genome shotgun (WGS) entry which is preliminary data.</text>
</comment>
<evidence type="ECO:0000313" key="9">
    <source>
        <dbReference type="Proteomes" id="UP001302126"/>
    </source>
</evidence>
<dbReference type="GO" id="GO:0032977">
    <property type="term" value="F:membrane insertase activity"/>
    <property type="evidence" value="ECO:0007669"/>
    <property type="project" value="InterPro"/>
</dbReference>
<feature type="compositionally biased region" description="Low complexity" evidence="6">
    <location>
        <begin position="46"/>
        <end position="65"/>
    </location>
</feature>
<protein>
    <recommendedName>
        <fullName evidence="10">Mitochondrial inner membrane protein COX18</fullName>
    </recommendedName>
</protein>
<evidence type="ECO:0000256" key="1">
    <source>
        <dbReference type="ARBA" id="ARBA00004141"/>
    </source>
</evidence>
<accession>A0AAN6WXE1</accession>
<keyword evidence="4 7" id="KW-1133">Transmembrane helix</keyword>
<dbReference type="GO" id="GO:0005743">
    <property type="term" value="C:mitochondrial inner membrane"/>
    <property type="evidence" value="ECO:0007669"/>
    <property type="project" value="TreeGrafter"/>
</dbReference>
<dbReference type="AlphaFoldDB" id="A0AAN6WXE1"/>
<evidence type="ECO:0000256" key="6">
    <source>
        <dbReference type="SAM" id="MobiDB-lite"/>
    </source>
</evidence>